<feature type="domain" description="PAS" evidence="2">
    <location>
        <begin position="305"/>
        <end position="359"/>
    </location>
</feature>
<feature type="transmembrane region" description="Helical" evidence="1">
    <location>
        <begin position="6"/>
        <end position="26"/>
    </location>
</feature>
<reference evidence="3" key="1">
    <citation type="submission" date="2022-09" db="EMBL/GenBank/DDBJ databases">
        <title>Actin cytoskeleton and complex cell architecture in an #Asgard archaeon.</title>
        <authorList>
            <person name="Ponce Toledo R.I."/>
            <person name="Schleper C."/>
            <person name="Rodrigues Oliveira T."/>
            <person name="Wollweber F."/>
            <person name="Xu J."/>
            <person name="Rittmann S."/>
            <person name="Klingl A."/>
            <person name="Pilhofer M."/>
        </authorList>
    </citation>
    <scope>NUCLEOTIDE SEQUENCE</scope>
    <source>
        <strain evidence="3">B-35</strain>
    </source>
</reference>
<dbReference type="Gene3D" id="3.30.450.20">
    <property type="entry name" value="PAS domain"/>
    <property type="match status" value="1"/>
</dbReference>
<feature type="transmembrane region" description="Helical" evidence="1">
    <location>
        <begin position="133"/>
        <end position="153"/>
    </location>
</feature>
<dbReference type="InterPro" id="IPR035965">
    <property type="entry name" value="PAS-like_dom_sf"/>
</dbReference>
<feature type="transmembrane region" description="Helical" evidence="1">
    <location>
        <begin position="168"/>
        <end position="190"/>
    </location>
</feature>
<organism evidence="3 4">
    <name type="scientific">Candidatus Lokiarchaeum ossiferum</name>
    <dbReference type="NCBI Taxonomy" id="2951803"/>
    <lineage>
        <taxon>Archaea</taxon>
        <taxon>Promethearchaeati</taxon>
        <taxon>Promethearchaeota</taxon>
        <taxon>Promethearchaeia</taxon>
        <taxon>Promethearchaeales</taxon>
        <taxon>Promethearchaeaceae</taxon>
        <taxon>Candidatus Lokiarchaeum</taxon>
    </lineage>
</organism>
<feature type="transmembrane region" description="Helical" evidence="1">
    <location>
        <begin position="247"/>
        <end position="267"/>
    </location>
</feature>
<dbReference type="EMBL" id="CP104013">
    <property type="protein sequence ID" value="UYP44169.1"/>
    <property type="molecule type" value="Genomic_DNA"/>
</dbReference>
<dbReference type="InterPro" id="IPR000014">
    <property type="entry name" value="PAS"/>
</dbReference>
<evidence type="ECO:0000256" key="1">
    <source>
        <dbReference type="SAM" id="Phobius"/>
    </source>
</evidence>
<feature type="transmembrane region" description="Helical" evidence="1">
    <location>
        <begin position="99"/>
        <end position="121"/>
    </location>
</feature>
<dbReference type="InterPro" id="IPR013655">
    <property type="entry name" value="PAS_fold_3"/>
</dbReference>
<keyword evidence="1" id="KW-1133">Transmembrane helix</keyword>
<name>A0ABY6HKX6_9ARCH</name>
<dbReference type="SUPFAM" id="SSF55785">
    <property type="entry name" value="PYP-like sensor domain (PAS domain)"/>
    <property type="match status" value="1"/>
</dbReference>
<keyword evidence="4" id="KW-1185">Reference proteome</keyword>
<feature type="transmembrane region" description="Helical" evidence="1">
    <location>
        <begin position="210"/>
        <end position="227"/>
    </location>
</feature>
<dbReference type="Pfam" id="PF08447">
    <property type="entry name" value="PAS_3"/>
    <property type="match status" value="1"/>
</dbReference>
<evidence type="ECO:0000313" key="4">
    <source>
        <dbReference type="Proteomes" id="UP001208689"/>
    </source>
</evidence>
<proteinExistence type="predicted"/>
<protein>
    <recommendedName>
        <fullName evidence="2">PAS domain-containing protein</fullName>
    </recommendedName>
</protein>
<accession>A0ABY6HKX6</accession>
<dbReference type="CDD" id="cd00130">
    <property type="entry name" value="PAS"/>
    <property type="match status" value="1"/>
</dbReference>
<feature type="transmembrane region" description="Helical" evidence="1">
    <location>
        <begin position="46"/>
        <end position="68"/>
    </location>
</feature>
<dbReference type="NCBIfam" id="TIGR00229">
    <property type="entry name" value="sensory_box"/>
    <property type="match status" value="1"/>
</dbReference>
<evidence type="ECO:0000259" key="2">
    <source>
        <dbReference type="PROSITE" id="PS50112"/>
    </source>
</evidence>
<evidence type="ECO:0000313" key="3">
    <source>
        <dbReference type="EMBL" id="UYP44169.1"/>
    </source>
</evidence>
<keyword evidence="1" id="KW-0812">Transmembrane</keyword>
<keyword evidence="1" id="KW-0472">Membrane</keyword>
<gene>
    <name evidence="3" type="ORF">NEF87_000454</name>
</gene>
<dbReference type="Proteomes" id="UP001208689">
    <property type="component" value="Chromosome"/>
</dbReference>
<dbReference type="PROSITE" id="PS50112">
    <property type="entry name" value="PAS"/>
    <property type="match status" value="1"/>
</dbReference>
<sequence>MYYEQLQFILVIPKVIESLLWIFNIILGFQKFKGYAWKDRPLVERLYLMGMIGWFVYITLDIFIFLVAPASMEFALVGEYGGYSTIYFSLFLSNFLRDVAFSGALIMLWAFLYASLMIWLGETTATELFHKKWVGLLIGIISLLIIVFDQITVKITSDGPHVNADSSWLGGSVLFLFILIFVISVSILIYSLRHETNAWTSNHLKPHIRYLILGLALMGLGNLYWAIFGGLRSLIPSAFSDFQVSALFTALGHVFWIISPIFLNLGIRQPLEVSPKVDEDYSKIGKRNFQRLINEEIVGTYLIKEGKIISTNRLMEHLLGFRKSELIEWTEERLKAQIHPDDLPKVISHFSLENHLVGSENFYQFRFLTKAKEVIWVEQITYPIVNYDIPVFQHIFIDITKQKTMEAEKKVLQGMLPICAQCKKIRDDQGYYIQLEHYIKEHSEANFTHGICPDCMEEMLKEIE</sequence>